<dbReference type="Pfam" id="PF00711">
    <property type="entry name" value="Defensin_beta"/>
    <property type="match status" value="1"/>
</dbReference>
<accession>A0A8D0CC73</accession>
<keyword evidence="1" id="KW-0732">Signal</keyword>
<evidence type="ECO:0000259" key="2">
    <source>
        <dbReference type="Pfam" id="PF00711"/>
    </source>
</evidence>
<dbReference type="GO" id="GO:0006952">
    <property type="term" value="P:defense response"/>
    <property type="evidence" value="ECO:0007669"/>
    <property type="project" value="InterPro"/>
</dbReference>
<dbReference type="GO" id="GO:0005576">
    <property type="term" value="C:extracellular region"/>
    <property type="evidence" value="ECO:0007669"/>
    <property type="project" value="InterPro"/>
</dbReference>
<dbReference type="Proteomes" id="UP000694421">
    <property type="component" value="Unplaced"/>
</dbReference>
<reference evidence="3" key="2">
    <citation type="submission" date="2025-09" db="UniProtKB">
        <authorList>
            <consortium name="Ensembl"/>
        </authorList>
    </citation>
    <scope>IDENTIFICATION</scope>
</reference>
<organism evidence="3 4">
    <name type="scientific">Salvator merianae</name>
    <name type="common">Argentine black and white tegu</name>
    <name type="synonym">Tupinambis merianae</name>
    <dbReference type="NCBI Taxonomy" id="96440"/>
    <lineage>
        <taxon>Eukaryota</taxon>
        <taxon>Metazoa</taxon>
        <taxon>Chordata</taxon>
        <taxon>Craniata</taxon>
        <taxon>Vertebrata</taxon>
        <taxon>Euteleostomi</taxon>
        <taxon>Lepidosauria</taxon>
        <taxon>Squamata</taxon>
        <taxon>Bifurcata</taxon>
        <taxon>Unidentata</taxon>
        <taxon>Episquamata</taxon>
        <taxon>Laterata</taxon>
        <taxon>Teiioidea</taxon>
        <taxon>Teiidae</taxon>
        <taxon>Salvator</taxon>
    </lineage>
</organism>
<reference evidence="3" key="1">
    <citation type="submission" date="2025-08" db="UniProtKB">
        <authorList>
            <consortium name="Ensembl"/>
        </authorList>
    </citation>
    <scope>IDENTIFICATION</scope>
</reference>
<feature type="domain" description="Beta-defensin-like" evidence="2">
    <location>
        <begin position="28"/>
        <end position="62"/>
    </location>
</feature>
<dbReference type="InterPro" id="IPR001855">
    <property type="entry name" value="Defensin_beta-like"/>
</dbReference>
<dbReference type="Gene3D" id="3.10.360.10">
    <property type="entry name" value="Antimicrobial Peptide, Beta-defensin 2, Chain A"/>
    <property type="match status" value="1"/>
</dbReference>
<feature type="signal peptide" evidence="1">
    <location>
        <begin position="1"/>
        <end position="22"/>
    </location>
</feature>
<dbReference type="GeneTree" id="ENSGT00990000210945"/>
<sequence>MKNVHSLLTLLLLLLLVDAGFSREIKSKFACWNAKGSCWPLTCPWPLAKRIGECIWPVLRCCLSTLRS</sequence>
<keyword evidence="4" id="KW-1185">Reference proteome</keyword>
<evidence type="ECO:0000256" key="1">
    <source>
        <dbReference type="SAM" id="SignalP"/>
    </source>
</evidence>
<evidence type="ECO:0000313" key="4">
    <source>
        <dbReference type="Proteomes" id="UP000694421"/>
    </source>
</evidence>
<dbReference type="SUPFAM" id="SSF57392">
    <property type="entry name" value="Defensin-like"/>
    <property type="match status" value="1"/>
</dbReference>
<dbReference type="Ensembl" id="ENSSMRT00000020498.1">
    <property type="protein sequence ID" value="ENSSMRP00000017512.1"/>
    <property type="gene ID" value="ENSSMRG00000013638.1"/>
</dbReference>
<proteinExistence type="predicted"/>
<evidence type="ECO:0000313" key="3">
    <source>
        <dbReference type="Ensembl" id="ENSSMRP00000017512.1"/>
    </source>
</evidence>
<protein>
    <recommendedName>
        <fullName evidence="2">Beta-defensin-like domain-containing protein</fullName>
    </recommendedName>
</protein>
<dbReference type="AlphaFoldDB" id="A0A8D0CC73"/>
<name>A0A8D0CC73_SALMN</name>
<feature type="chain" id="PRO_5034241843" description="Beta-defensin-like domain-containing protein" evidence="1">
    <location>
        <begin position="23"/>
        <end position="68"/>
    </location>
</feature>